<accession>A0A9P9KVC4</accession>
<dbReference type="Proteomes" id="UP000720189">
    <property type="component" value="Unassembled WGS sequence"/>
</dbReference>
<organism evidence="1 2">
    <name type="scientific">Fusarium redolens</name>
    <dbReference type="NCBI Taxonomy" id="48865"/>
    <lineage>
        <taxon>Eukaryota</taxon>
        <taxon>Fungi</taxon>
        <taxon>Dikarya</taxon>
        <taxon>Ascomycota</taxon>
        <taxon>Pezizomycotina</taxon>
        <taxon>Sordariomycetes</taxon>
        <taxon>Hypocreomycetidae</taxon>
        <taxon>Hypocreales</taxon>
        <taxon>Nectriaceae</taxon>
        <taxon>Fusarium</taxon>
        <taxon>Fusarium redolens species complex</taxon>
    </lineage>
</organism>
<proteinExistence type="predicted"/>
<protein>
    <submittedName>
        <fullName evidence="1">Uncharacterized protein</fullName>
    </submittedName>
</protein>
<evidence type="ECO:0000313" key="1">
    <source>
        <dbReference type="EMBL" id="KAH7269263.1"/>
    </source>
</evidence>
<gene>
    <name evidence="1" type="ORF">BKA55DRAFT_548158</name>
</gene>
<dbReference type="EMBL" id="JAGMUX010000001">
    <property type="protein sequence ID" value="KAH7269263.1"/>
    <property type="molecule type" value="Genomic_DNA"/>
</dbReference>
<feature type="non-terminal residue" evidence="1">
    <location>
        <position position="64"/>
    </location>
</feature>
<evidence type="ECO:0000313" key="2">
    <source>
        <dbReference type="Proteomes" id="UP000720189"/>
    </source>
</evidence>
<dbReference type="GeneID" id="70221050"/>
<reference evidence="1" key="1">
    <citation type="journal article" date="2021" name="Nat. Commun.">
        <title>Genetic determinants of endophytism in the Arabidopsis root mycobiome.</title>
        <authorList>
            <person name="Mesny F."/>
            <person name="Miyauchi S."/>
            <person name="Thiergart T."/>
            <person name="Pickel B."/>
            <person name="Atanasova L."/>
            <person name="Karlsson M."/>
            <person name="Huettel B."/>
            <person name="Barry K.W."/>
            <person name="Haridas S."/>
            <person name="Chen C."/>
            <person name="Bauer D."/>
            <person name="Andreopoulos W."/>
            <person name="Pangilinan J."/>
            <person name="LaButti K."/>
            <person name="Riley R."/>
            <person name="Lipzen A."/>
            <person name="Clum A."/>
            <person name="Drula E."/>
            <person name="Henrissat B."/>
            <person name="Kohler A."/>
            <person name="Grigoriev I.V."/>
            <person name="Martin F.M."/>
            <person name="Hacquard S."/>
        </authorList>
    </citation>
    <scope>NUCLEOTIDE SEQUENCE</scope>
    <source>
        <strain evidence="1">MPI-CAGE-AT-0023</strain>
    </source>
</reference>
<dbReference type="AlphaFoldDB" id="A0A9P9KVC4"/>
<comment type="caution">
    <text evidence="1">The sequence shown here is derived from an EMBL/GenBank/DDBJ whole genome shotgun (WGS) entry which is preliminary data.</text>
</comment>
<dbReference type="RefSeq" id="XP_046056031.1">
    <property type="nucleotide sequence ID" value="XM_046191096.1"/>
</dbReference>
<keyword evidence="2" id="KW-1185">Reference proteome</keyword>
<sequence>MGTFGMRRVTLTVTAQGAERGESQGHHIQNDIHLNRERSTNLTPTAWPQASAISLVISSEPNGI</sequence>
<name>A0A9P9KVC4_FUSRE</name>